<evidence type="ECO:0000313" key="4">
    <source>
        <dbReference type="Proteomes" id="UP000276899"/>
    </source>
</evidence>
<keyword evidence="4" id="KW-1185">Reference proteome</keyword>
<dbReference type="AlphaFoldDB" id="A0A448K9V3"/>
<dbReference type="PANTHER" id="PTHR35174:SF4">
    <property type="entry name" value="BLL7163 PROTEIN"/>
    <property type="match status" value="1"/>
</dbReference>
<name>A0A448K9V3_9ACTO</name>
<comment type="similarity">
    <text evidence="1">Belongs to the YciI family.</text>
</comment>
<evidence type="ECO:0000256" key="1">
    <source>
        <dbReference type="ARBA" id="ARBA00007689"/>
    </source>
</evidence>
<gene>
    <name evidence="3" type="ORF">NCTC11923_00296</name>
</gene>
<dbReference type="Pfam" id="PF03795">
    <property type="entry name" value="YCII"/>
    <property type="match status" value="1"/>
</dbReference>
<organism evidence="3 4">
    <name type="scientific">Actinomyces slackii</name>
    <dbReference type="NCBI Taxonomy" id="52774"/>
    <lineage>
        <taxon>Bacteria</taxon>
        <taxon>Bacillati</taxon>
        <taxon>Actinomycetota</taxon>
        <taxon>Actinomycetes</taxon>
        <taxon>Actinomycetales</taxon>
        <taxon>Actinomycetaceae</taxon>
        <taxon>Actinomyces</taxon>
    </lineage>
</organism>
<dbReference type="Proteomes" id="UP000276899">
    <property type="component" value="Chromosome"/>
</dbReference>
<evidence type="ECO:0000259" key="2">
    <source>
        <dbReference type="Pfam" id="PF03795"/>
    </source>
</evidence>
<dbReference type="KEGG" id="asla:NCTC11923_00296"/>
<proteinExistence type="inferred from homology"/>
<dbReference type="InterPro" id="IPR011008">
    <property type="entry name" value="Dimeric_a/b-barrel"/>
</dbReference>
<dbReference type="EMBL" id="LR134363">
    <property type="protein sequence ID" value="VEG73687.1"/>
    <property type="molecule type" value="Genomic_DNA"/>
</dbReference>
<dbReference type="RefSeq" id="WP_051281058.1">
    <property type="nucleotide sequence ID" value="NZ_CBCRWE010000015.1"/>
</dbReference>
<dbReference type="PANTHER" id="PTHR35174">
    <property type="entry name" value="BLL7171 PROTEIN-RELATED"/>
    <property type="match status" value="1"/>
</dbReference>
<feature type="domain" description="YCII-related" evidence="2">
    <location>
        <begin position="27"/>
        <end position="110"/>
    </location>
</feature>
<protein>
    <submittedName>
        <fullName evidence="3">Uncharacterized protein conserved in bacteria</fullName>
    </submittedName>
</protein>
<accession>A0A448K9V3</accession>
<dbReference type="InterPro" id="IPR005545">
    <property type="entry name" value="YCII"/>
</dbReference>
<sequence length="125" mass="13269">MRVLLTVQHGVTPEGDYDLSPVMARVESMSDLVESVGAFNAELQEAGAWVDAGGLTSPREAARIEASPTPGQAPHVVDGASALGLPVMGGYWLIEAADRQEAVSWAERASRACRQPVIMRPLQEG</sequence>
<dbReference type="STRING" id="1278298.GCA_000428685_01517"/>
<evidence type="ECO:0000313" key="3">
    <source>
        <dbReference type="EMBL" id="VEG73687.1"/>
    </source>
</evidence>
<reference evidence="3 4" key="1">
    <citation type="submission" date="2018-12" db="EMBL/GenBank/DDBJ databases">
        <authorList>
            <consortium name="Pathogen Informatics"/>
        </authorList>
    </citation>
    <scope>NUCLEOTIDE SEQUENCE [LARGE SCALE GENOMIC DNA]</scope>
    <source>
        <strain evidence="3 4">NCTC11923</strain>
    </source>
</reference>
<dbReference type="Gene3D" id="3.30.70.1060">
    <property type="entry name" value="Dimeric alpha+beta barrel"/>
    <property type="match status" value="1"/>
</dbReference>
<dbReference type="SUPFAM" id="SSF54909">
    <property type="entry name" value="Dimeric alpha+beta barrel"/>
    <property type="match status" value="1"/>
</dbReference>